<keyword evidence="7" id="KW-0804">Transcription</keyword>
<dbReference type="EMBL" id="WJNH01000003">
    <property type="protein sequence ID" value="MRG85947.1"/>
    <property type="molecule type" value="Genomic_DNA"/>
</dbReference>
<evidence type="ECO:0000256" key="7">
    <source>
        <dbReference type="ARBA" id="ARBA00023163"/>
    </source>
</evidence>
<sequence>MDFTFWLDEQSNEPLYLQLYQHIKEEIQYGNVGAGTKLPSIRRLSTHLSISKNTIEAAYQQLISEGYVESKERSGLYVVPVDGDIIPHQNIEQHLFEEDWNHEEKTYTYDFRQGRIDLDHFPFSIWRKLSNQSLLPEHKDTYLYGNPQGEPELRKEIAKYLYHSRGVNCSPGQIIIGAGIQQLLTLFGQLMDMKDKSVAIEDPAYDGAKMVFKSLGFNLHPIPLDDKGINVDHLVRSDAKVVYVTPSHQFPYGMILPYAKRLELLQWMVNTNGYIIEDDYDGEFRYIGKPIPALQGLDSAGKVVYLGTFSKALMPALRMSYMVLPKNLFLTFKEKFSAYEPTVSKIHQKTMQLFMENGHWDRHIRKMRKIYQSKHLTLTSGIQNIMGNKVRIIGSQSGLHILLKVNNNMSEGELIESAIRHEVKVYGTSKYWIDKHHTETPMILLGFGGLTEEQIYEGIVRLNKAWFHSS</sequence>
<dbReference type="CDD" id="cd07377">
    <property type="entry name" value="WHTH_GntR"/>
    <property type="match status" value="1"/>
</dbReference>
<dbReference type="GO" id="GO:0003700">
    <property type="term" value="F:DNA-binding transcription factor activity"/>
    <property type="evidence" value="ECO:0007669"/>
    <property type="project" value="InterPro"/>
</dbReference>
<dbReference type="InterPro" id="IPR000524">
    <property type="entry name" value="Tscrpt_reg_HTH_GntR"/>
</dbReference>
<evidence type="ECO:0000313" key="9">
    <source>
        <dbReference type="EMBL" id="MRG85947.1"/>
    </source>
</evidence>
<feature type="domain" description="HTH gntR-type" evidence="8">
    <location>
        <begin position="13"/>
        <end position="81"/>
    </location>
</feature>
<dbReference type="Gene3D" id="3.40.640.10">
    <property type="entry name" value="Type I PLP-dependent aspartate aminotransferase-like (Major domain)"/>
    <property type="match status" value="1"/>
</dbReference>
<dbReference type="AlphaFoldDB" id="A0A6G1X4S4"/>
<evidence type="ECO:0000313" key="10">
    <source>
        <dbReference type="Proteomes" id="UP000480185"/>
    </source>
</evidence>
<dbReference type="InterPro" id="IPR051446">
    <property type="entry name" value="HTH_trans_reg/aminotransferase"/>
</dbReference>
<dbReference type="SUPFAM" id="SSF53383">
    <property type="entry name" value="PLP-dependent transferases"/>
    <property type="match status" value="1"/>
</dbReference>
<evidence type="ECO:0000256" key="5">
    <source>
        <dbReference type="ARBA" id="ARBA00023015"/>
    </source>
</evidence>
<dbReference type="Proteomes" id="UP000480185">
    <property type="component" value="Unassembled WGS sequence"/>
</dbReference>
<dbReference type="InterPro" id="IPR036390">
    <property type="entry name" value="WH_DNA-bd_sf"/>
</dbReference>
<dbReference type="GO" id="GO:0003677">
    <property type="term" value="F:DNA binding"/>
    <property type="evidence" value="ECO:0007669"/>
    <property type="project" value="UniProtKB-KW"/>
</dbReference>
<accession>A0A6G1X4S4</accession>
<name>A0A6G1X4S4_9BACI</name>
<dbReference type="CDD" id="cd00609">
    <property type="entry name" value="AAT_like"/>
    <property type="match status" value="1"/>
</dbReference>
<gene>
    <name evidence="9" type="ORF">GH754_06320</name>
</gene>
<dbReference type="Pfam" id="PF00155">
    <property type="entry name" value="Aminotran_1_2"/>
    <property type="match status" value="1"/>
</dbReference>
<dbReference type="OrthoDB" id="9808770at2"/>
<keyword evidence="9" id="KW-0808">Transferase</keyword>
<keyword evidence="5" id="KW-0805">Transcription regulation</keyword>
<evidence type="ECO:0000256" key="3">
    <source>
        <dbReference type="ARBA" id="ARBA00022576"/>
    </source>
</evidence>
<protein>
    <submittedName>
        <fullName evidence="9">Aminotransferase class I/II-fold pyridoxal phosphate-dependent enzyme</fullName>
    </submittedName>
</protein>
<comment type="similarity">
    <text evidence="2">In the C-terminal section; belongs to the class-I pyridoxal-phosphate-dependent aminotransferase family.</text>
</comment>
<keyword evidence="10" id="KW-1185">Reference proteome</keyword>
<dbReference type="Pfam" id="PF00392">
    <property type="entry name" value="GntR"/>
    <property type="match status" value="1"/>
</dbReference>
<comment type="cofactor">
    <cofactor evidence="1">
        <name>pyridoxal 5'-phosphate</name>
        <dbReference type="ChEBI" id="CHEBI:597326"/>
    </cofactor>
</comment>
<evidence type="ECO:0000259" key="8">
    <source>
        <dbReference type="PROSITE" id="PS50949"/>
    </source>
</evidence>
<dbReference type="GO" id="GO:0008483">
    <property type="term" value="F:transaminase activity"/>
    <property type="evidence" value="ECO:0007669"/>
    <property type="project" value="UniProtKB-KW"/>
</dbReference>
<dbReference type="SMART" id="SM00345">
    <property type="entry name" value="HTH_GNTR"/>
    <property type="match status" value="1"/>
</dbReference>
<dbReference type="SUPFAM" id="SSF46785">
    <property type="entry name" value="Winged helix' DNA-binding domain"/>
    <property type="match status" value="1"/>
</dbReference>
<keyword evidence="6" id="KW-0238">DNA-binding</keyword>
<dbReference type="InterPro" id="IPR036388">
    <property type="entry name" value="WH-like_DNA-bd_sf"/>
</dbReference>
<keyword evidence="3 9" id="KW-0032">Aminotransferase</keyword>
<keyword evidence="4" id="KW-0663">Pyridoxal phosphate</keyword>
<evidence type="ECO:0000256" key="2">
    <source>
        <dbReference type="ARBA" id="ARBA00005384"/>
    </source>
</evidence>
<dbReference type="InterPro" id="IPR004839">
    <property type="entry name" value="Aminotransferase_I/II_large"/>
</dbReference>
<dbReference type="PANTHER" id="PTHR46577">
    <property type="entry name" value="HTH-TYPE TRANSCRIPTIONAL REGULATORY PROTEIN GABR"/>
    <property type="match status" value="1"/>
</dbReference>
<dbReference type="RefSeq" id="WP_153727876.1">
    <property type="nucleotide sequence ID" value="NZ_WJNH01000003.1"/>
</dbReference>
<evidence type="ECO:0000256" key="6">
    <source>
        <dbReference type="ARBA" id="ARBA00023125"/>
    </source>
</evidence>
<proteinExistence type="inferred from homology"/>
<dbReference type="PROSITE" id="PS50949">
    <property type="entry name" value="HTH_GNTR"/>
    <property type="match status" value="1"/>
</dbReference>
<dbReference type="GO" id="GO:0030170">
    <property type="term" value="F:pyridoxal phosphate binding"/>
    <property type="evidence" value="ECO:0007669"/>
    <property type="project" value="InterPro"/>
</dbReference>
<dbReference type="InterPro" id="IPR015424">
    <property type="entry name" value="PyrdxlP-dep_Trfase"/>
</dbReference>
<evidence type="ECO:0000256" key="4">
    <source>
        <dbReference type="ARBA" id="ARBA00022898"/>
    </source>
</evidence>
<dbReference type="InterPro" id="IPR015421">
    <property type="entry name" value="PyrdxlP-dep_Trfase_major"/>
</dbReference>
<organism evidence="9 10">
    <name type="scientific">Salinibacillus xinjiangensis</name>
    <dbReference type="NCBI Taxonomy" id="1229268"/>
    <lineage>
        <taxon>Bacteria</taxon>
        <taxon>Bacillati</taxon>
        <taxon>Bacillota</taxon>
        <taxon>Bacilli</taxon>
        <taxon>Bacillales</taxon>
        <taxon>Bacillaceae</taxon>
        <taxon>Salinibacillus</taxon>
    </lineage>
</organism>
<evidence type="ECO:0000256" key="1">
    <source>
        <dbReference type="ARBA" id="ARBA00001933"/>
    </source>
</evidence>
<dbReference type="Gene3D" id="1.10.10.10">
    <property type="entry name" value="Winged helix-like DNA-binding domain superfamily/Winged helix DNA-binding domain"/>
    <property type="match status" value="1"/>
</dbReference>
<dbReference type="PANTHER" id="PTHR46577:SF1">
    <property type="entry name" value="HTH-TYPE TRANSCRIPTIONAL REGULATORY PROTEIN GABR"/>
    <property type="match status" value="1"/>
</dbReference>
<reference evidence="9 10" key="1">
    <citation type="submission" date="2019-11" db="EMBL/GenBank/DDBJ databases">
        <authorList>
            <person name="Li J."/>
        </authorList>
    </citation>
    <scope>NUCLEOTIDE SEQUENCE [LARGE SCALE GENOMIC DNA]</scope>
    <source>
        <strain evidence="9 10">J4</strain>
    </source>
</reference>
<comment type="caution">
    <text evidence="9">The sequence shown here is derived from an EMBL/GenBank/DDBJ whole genome shotgun (WGS) entry which is preliminary data.</text>
</comment>